<organism evidence="1 3">
    <name type="scientific">Rozella allomycis (strain CSF55)</name>
    <dbReference type="NCBI Taxonomy" id="988480"/>
    <lineage>
        <taxon>Eukaryota</taxon>
        <taxon>Fungi</taxon>
        <taxon>Fungi incertae sedis</taxon>
        <taxon>Cryptomycota</taxon>
        <taxon>Cryptomycota incertae sedis</taxon>
        <taxon>Rozella</taxon>
    </lineage>
</organism>
<dbReference type="HOGENOM" id="CLU_020693_0_0_1"/>
<dbReference type="AlphaFoldDB" id="A0A075AMJ3"/>
<sequence>MLSAYGESVYATNLDKSLMRNVALLLMKIEGDRVEFETNIKEQELKNALPRQLYSQLAQHLSGEIIRSYPWKEEHLIVLLRLIDGDDNYHKILASLLAMFPQSRVLKSKIKAEVHLDDVVKALMARKSTELLDTSGKDFPFCDRERSFRVLTSCLAQRYNAWVKGSRDKGHHPIPFVADGPGSGKSRFLQELSSSYKQFLNESHETENFKEALLKAVFININFGNDTAFCAADSNNMIEDIILSRILYEIQDTYKFFSLFLAHRPHIEFTLSDLISALGQKTTCIVMCFDEVNRVHNFNTIKFRELFAWAGTTSAGTGDVFFVPVLSGTVIGPISEIVTDSMYPPCHIPLPLLSLTSCERILKYKIPDLTIGRELKQIISDVGGHCRAFEFLYNALLTSNNYMNNSWEIISQQVRSEINKRYRLHTPGFTKAIAYSFLSIEVDRHAIVENNVTFRDLEALGLLKLEPRNDFTYYVKVPFIFAWCHICRAKGNSYANLWSQILIGKDIGWQEWETFNQFYVAFRLSLYSCLGYKTISLHEFFRGAIINIPSEVEIIIPSIDKIRLRRITYRYPITEAPSFSVGDCVVNGTGAPFDCFTYVSLNDPDSTKLLLTFQIKTSQLPSLVANNLIDAEYQKVRQAITTHLQGTDFVFVMLCRTDRSFKMDDALPSKMAVVCNPELISFYGDAYYQRLKRI</sequence>
<dbReference type="Proteomes" id="UP000030755">
    <property type="component" value="Unassembled WGS sequence"/>
</dbReference>
<keyword evidence="3" id="KW-1185">Reference proteome</keyword>
<dbReference type="OMA" id="LHINECT"/>
<dbReference type="EMBL" id="ML004922">
    <property type="protein sequence ID" value="RKP21893.1"/>
    <property type="molecule type" value="Genomic_DNA"/>
</dbReference>
<evidence type="ECO:0000313" key="3">
    <source>
        <dbReference type="Proteomes" id="UP000030755"/>
    </source>
</evidence>
<evidence type="ECO:0000313" key="4">
    <source>
        <dbReference type="Proteomes" id="UP000281549"/>
    </source>
</evidence>
<evidence type="ECO:0000313" key="2">
    <source>
        <dbReference type="EMBL" id="RKP21893.1"/>
    </source>
</evidence>
<protein>
    <recommendedName>
        <fullName evidence="5">Crinkler (CRN) family protein</fullName>
    </recommendedName>
</protein>
<proteinExistence type="predicted"/>
<evidence type="ECO:0000313" key="1">
    <source>
        <dbReference type="EMBL" id="EPZ30828.1"/>
    </source>
</evidence>
<dbReference type="EMBL" id="KE561370">
    <property type="protein sequence ID" value="EPZ30828.1"/>
    <property type="molecule type" value="Genomic_DNA"/>
</dbReference>
<reference evidence="4" key="2">
    <citation type="journal article" date="2018" name="Nat. Microbiol.">
        <title>Leveraging single-cell genomics to expand the fungal tree of life.</title>
        <authorList>
            <person name="Ahrendt S.R."/>
            <person name="Quandt C.A."/>
            <person name="Ciobanu D."/>
            <person name="Clum A."/>
            <person name="Salamov A."/>
            <person name="Andreopoulos B."/>
            <person name="Cheng J.F."/>
            <person name="Woyke T."/>
            <person name="Pelin A."/>
            <person name="Henrissat B."/>
            <person name="Reynolds N.K."/>
            <person name="Benny G.L."/>
            <person name="Smith M.E."/>
            <person name="James T.Y."/>
            <person name="Grigoriev I.V."/>
        </authorList>
    </citation>
    <scope>NUCLEOTIDE SEQUENCE [LARGE SCALE GENOMIC DNA]</scope>
    <source>
        <strain evidence="4">CSF55</strain>
    </source>
</reference>
<dbReference type="Proteomes" id="UP000281549">
    <property type="component" value="Unassembled WGS sequence"/>
</dbReference>
<reference evidence="2" key="3">
    <citation type="submission" date="2018-08" db="EMBL/GenBank/DDBJ databases">
        <title>Leveraging single-cell genomics to expand the Fungal Tree of Life.</title>
        <authorList>
            <consortium name="DOE Joint Genome Institute"/>
            <person name="Ahrendt S.R."/>
            <person name="Quandt C.A."/>
            <person name="Ciobanu D."/>
            <person name="Clum A."/>
            <person name="Salamov A."/>
            <person name="Andreopoulos B."/>
            <person name="Cheng J.-F."/>
            <person name="Woyke T."/>
            <person name="Pelin A."/>
            <person name="Henrissat B."/>
            <person name="Reynolds N."/>
            <person name="Benny G.L."/>
            <person name="Smith M.E."/>
            <person name="James T.Y."/>
            <person name="Grigoriev I.V."/>
        </authorList>
    </citation>
    <scope>NUCLEOTIDE SEQUENCE</scope>
    <source>
        <strain evidence="2">CSF55</strain>
    </source>
</reference>
<accession>A0A075AMJ3</accession>
<name>A0A075AMJ3_ROZAC</name>
<gene>
    <name evidence="1" type="ORF">O9G_003063</name>
    <name evidence="2" type="ORF">ROZALSC1DRAFT_26724</name>
</gene>
<dbReference type="OrthoDB" id="2151771at2759"/>
<evidence type="ECO:0008006" key="5">
    <source>
        <dbReference type="Google" id="ProtNLM"/>
    </source>
</evidence>
<reference evidence="1 3" key="1">
    <citation type="journal article" date="2013" name="Curr. Biol.">
        <title>Shared signatures of parasitism and phylogenomics unite Cryptomycota and microsporidia.</title>
        <authorList>
            <person name="James T.Y."/>
            <person name="Pelin A."/>
            <person name="Bonen L."/>
            <person name="Ahrendt S."/>
            <person name="Sain D."/>
            <person name="Corradi N."/>
            <person name="Stajich J.E."/>
        </authorList>
    </citation>
    <scope>NUCLEOTIDE SEQUENCE [LARGE SCALE GENOMIC DNA]</scope>
    <source>
        <strain evidence="1 3">CSF55</strain>
        <strain evidence="1 3">CSF55</strain>
    </source>
</reference>